<dbReference type="EMBL" id="NGJS01000003">
    <property type="protein sequence ID" value="RST99813.1"/>
    <property type="molecule type" value="Genomic_DNA"/>
</dbReference>
<comment type="function">
    <text evidence="8">The phosphoenolpyruvate-dependent sugar phosphotransferase system (sugar PTS), a major carbohydrate active transport system, catalyzes the phosphorylation of incoming sugar substrates concomitantly with their translocation across the cell membrane. The enzyme II UlaABC PTS system is involved in ascorbate transport.</text>
</comment>
<keyword evidence="7" id="KW-0418">Kinase</keyword>
<dbReference type="GO" id="GO:0005737">
    <property type="term" value="C:cytoplasm"/>
    <property type="evidence" value="ECO:0007669"/>
    <property type="project" value="UniProtKB-SubCell"/>
</dbReference>
<evidence type="ECO:0000256" key="6">
    <source>
        <dbReference type="ARBA" id="ARBA00022683"/>
    </source>
</evidence>
<keyword evidence="4" id="KW-0597">Phosphoprotein</keyword>
<dbReference type="Gene3D" id="3.40.930.10">
    <property type="entry name" value="Mannitol-specific EII, Chain A"/>
    <property type="match status" value="1"/>
</dbReference>
<dbReference type="RefSeq" id="WP_125983345.1">
    <property type="nucleotide sequence ID" value="NZ_NGJS01000003.1"/>
</dbReference>
<accession>A0A430A0F9</accession>
<dbReference type="Pfam" id="PF00359">
    <property type="entry name" value="PTS_EIIA_2"/>
    <property type="match status" value="1"/>
</dbReference>
<dbReference type="GO" id="GO:0016301">
    <property type="term" value="F:kinase activity"/>
    <property type="evidence" value="ECO:0007669"/>
    <property type="project" value="UniProtKB-KW"/>
</dbReference>
<evidence type="ECO:0000256" key="9">
    <source>
        <dbReference type="ARBA" id="ARBA00041175"/>
    </source>
</evidence>
<name>A0A430A0F9_9ENTE</name>
<evidence type="ECO:0000256" key="7">
    <source>
        <dbReference type="ARBA" id="ARBA00022777"/>
    </source>
</evidence>
<dbReference type="PANTHER" id="PTHR36203:SF1">
    <property type="entry name" value="ASCORBATE-SPECIFIC PTS SYSTEM EIIA COMPONENT"/>
    <property type="match status" value="1"/>
</dbReference>
<dbReference type="CDD" id="cd00211">
    <property type="entry name" value="PTS_IIA_fru"/>
    <property type="match status" value="1"/>
</dbReference>
<keyword evidence="13" id="KW-1185">Reference proteome</keyword>
<evidence type="ECO:0000313" key="12">
    <source>
        <dbReference type="EMBL" id="RST99813.1"/>
    </source>
</evidence>
<feature type="domain" description="PTS EIIA type-2" evidence="11">
    <location>
        <begin position="3"/>
        <end position="152"/>
    </location>
</feature>
<keyword evidence="3" id="KW-0963">Cytoplasm</keyword>
<evidence type="ECO:0000256" key="1">
    <source>
        <dbReference type="ARBA" id="ARBA00004496"/>
    </source>
</evidence>
<comment type="subcellular location">
    <subcellularLocation>
        <location evidence="1">Cytoplasm</location>
    </subcellularLocation>
</comment>
<evidence type="ECO:0000256" key="10">
    <source>
        <dbReference type="ARBA" id="ARBA00042072"/>
    </source>
</evidence>
<dbReference type="InterPro" id="IPR016152">
    <property type="entry name" value="PTrfase/Anion_transptr"/>
</dbReference>
<dbReference type="InterPro" id="IPR051351">
    <property type="entry name" value="Ascorbate-PTS_EIIA_comp"/>
</dbReference>
<protein>
    <recommendedName>
        <fullName evidence="9">Ascorbate-specific PTS system EIIA component</fullName>
    </recommendedName>
    <alternativeName>
        <fullName evidence="10">Ascorbate-specific phosphotransferase enzyme IIA component</fullName>
    </alternativeName>
</protein>
<evidence type="ECO:0000256" key="4">
    <source>
        <dbReference type="ARBA" id="ARBA00022553"/>
    </source>
</evidence>
<dbReference type="PANTHER" id="PTHR36203">
    <property type="entry name" value="ASCORBATE-SPECIFIC PTS SYSTEM EIIA COMPONENT"/>
    <property type="match status" value="1"/>
</dbReference>
<keyword evidence="2" id="KW-0813">Transport</keyword>
<evidence type="ECO:0000256" key="5">
    <source>
        <dbReference type="ARBA" id="ARBA00022679"/>
    </source>
</evidence>
<dbReference type="Proteomes" id="UP000287857">
    <property type="component" value="Unassembled WGS sequence"/>
</dbReference>
<evidence type="ECO:0000256" key="8">
    <source>
        <dbReference type="ARBA" id="ARBA00037387"/>
    </source>
</evidence>
<sequence>MLKYFYDNNLVNYVDKDVSDWKDAIQVSCSDLLDQGTINQTYVDEIIDCVQEHGPYIVIIPQVAMPHSSEQSAGVFGTAISFTKFKTPVIFENTLDDEIKEASLFFTLAAKNPDEHMKNIQNLSELLMIDGLVDDLVATKNVEDYQIIMNKYNI</sequence>
<evidence type="ECO:0000256" key="3">
    <source>
        <dbReference type="ARBA" id="ARBA00022490"/>
    </source>
</evidence>
<comment type="caution">
    <text evidence="12">The sequence shown here is derived from an EMBL/GenBank/DDBJ whole genome shotgun (WGS) entry which is preliminary data.</text>
</comment>
<dbReference type="PROSITE" id="PS51094">
    <property type="entry name" value="PTS_EIIA_TYPE_2"/>
    <property type="match status" value="1"/>
</dbReference>
<dbReference type="AlphaFoldDB" id="A0A430A0F9"/>
<keyword evidence="6" id="KW-0598">Phosphotransferase system</keyword>
<gene>
    <name evidence="12" type="ORF">CBF37_03550</name>
</gene>
<dbReference type="InterPro" id="IPR002178">
    <property type="entry name" value="PTS_EIIA_type-2_dom"/>
</dbReference>
<dbReference type="SUPFAM" id="SSF55804">
    <property type="entry name" value="Phoshotransferase/anion transport protein"/>
    <property type="match status" value="1"/>
</dbReference>
<proteinExistence type="predicted"/>
<dbReference type="GO" id="GO:0009401">
    <property type="term" value="P:phosphoenolpyruvate-dependent sugar phosphotransferase system"/>
    <property type="evidence" value="ECO:0007669"/>
    <property type="project" value="UniProtKB-KW"/>
</dbReference>
<keyword evidence="5" id="KW-0808">Transferase</keyword>
<organism evidence="12 13">
    <name type="scientific">Vagococcus vulneris</name>
    <dbReference type="NCBI Taxonomy" id="1977869"/>
    <lineage>
        <taxon>Bacteria</taxon>
        <taxon>Bacillati</taxon>
        <taxon>Bacillota</taxon>
        <taxon>Bacilli</taxon>
        <taxon>Lactobacillales</taxon>
        <taxon>Enterococcaceae</taxon>
        <taxon>Vagococcus</taxon>
    </lineage>
</organism>
<evidence type="ECO:0000259" key="11">
    <source>
        <dbReference type="PROSITE" id="PS51094"/>
    </source>
</evidence>
<reference evidence="12 13" key="1">
    <citation type="submission" date="2017-05" db="EMBL/GenBank/DDBJ databases">
        <title>Vagococcus spp. assemblies.</title>
        <authorList>
            <person name="Gulvik C.A."/>
        </authorList>
    </citation>
    <scope>NUCLEOTIDE SEQUENCE [LARGE SCALE GENOMIC DNA]</scope>
    <source>
        <strain evidence="12 13">SS1995</strain>
    </source>
</reference>
<evidence type="ECO:0000313" key="13">
    <source>
        <dbReference type="Proteomes" id="UP000287857"/>
    </source>
</evidence>
<dbReference type="OrthoDB" id="369398at2"/>
<evidence type="ECO:0000256" key="2">
    <source>
        <dbReference type="ARBA" id="ARBA00022448"/>
    </source>
</evidence>